<evidence type="ECO:0000313" key="3">
    <source>
        <dbReference type="Proteomes" id="UP000007755"/>
    </source>
</evidence>
<dbReference type="Proteomes" id="UP000007755">
    <property type="component" value="Unassembled WGS sequence"/>
</dbReference>
<dbReference type="EMBL" id="GL888053">
    <property type="protein sequence ID" value="EGI68681.1"/>
    <property type="molecule type" value="Genomic_DNA"/>
</dbReference>
<feature type="compositionally biased region" description="Basic and acidic residues" evidence="1">
    <location>
        <begin position="14"/>
        <end position="34"/>
    </location>
</feature>
<accession>F4WAS5</accession>
<organism evidence="3">
    <name type="scientific">Acromyrmex echinatior</name>
    <name type="common">Panamanian leafcutter ant</name>
    <name type="synonym">Acromyrmex octospinosus echinatior</name>
    <dbReference type="NCBI Taxonomy" id="103372"/>
    <lineage>
        <taxon>Eukaryota</taxon>
        <taxon>Metazoa</taxon>
        <taxon>Ecdysozoa</taxon>
        <taxon>Arthropoda</taxon>
        <taxon>Hexapoda</taxon>
        <taxon>Insecta</taxon>
        <taxon>Pterygota</taxon>
        <taxon>Neoptera</taxon>
        <taxon>Endopterygota</taxon>
        <taxon>Hymenoptera</taxon>
        <taxon>Apocrita</taxon>
        <taxon>Aculeata</taxon>
        <taxon>Formicoidea</taxon>
        <taxon>Formicidae</taxon>
        <taxon>Myrmicinae</taxon>
        <taxon>Acromyrmex</taxon>
    </lineage>
</organism>
<feature type="region of interest" description="Disordered" evidence="1">
    <location>
        <begin position="1"/>
        <end position="63"/>
    </location>
</feature>
<gene>
    <name evidence="2" type="ORF">G5I_02617</name>
</gene>
<proteinExistence type="predicted"/>
<keyword evidence="3" id="KW-1185">Reference proteome</keyword>
<name>F4WAS5_ACREC</name>
<protein>
    <submittedName>
        <fullName evidence="2">Uncharacterized protein</fullName>
    </submittedName>
</protein>
<dbReference type="AlphaFoldDB" id="F4WAS5"/>
<evidence type="ECO:0000313" key="2">
    <source>
        <dbReference type="EMBL" id="EGI68681.1"/>
    </source>
</evidence>
<reference evidence="2" key="1">
    <citation type="submission" date="2011-02" db="EMBL/GenBank/DDBJ databases">
        <title>The genome of the leaf-cutting ant Acromyrmex echinatior suggests key adaptations to social evolution and fungus farming.</title>
        <authorList>
            <person name="Nygaard S."/>
            <person name="Zhang G."/>
        </authorList>
    </citation>
    <scope>NUCLEOTIDE SEQUENCE</scope>
</reference>
<sequence length="88" mass="9453">MTSKNANGPSGRGGGEKGKMVDNKQRKLMTERRVTKGGKRNCPDFGDVPCTSGEGEEEKKSVYNKGESTTVGLRVHVVKGGQKEAWIG</sequence>
<evidence type="ECO:0000256" key="1">
    <source>
        <dbReference type="SAM" id="MobiDB-lite"/>
    </source>
</evidence>
<dbReference type="InParanoid" id="F4WAS5"/>